<evidence type="ECO:0000313" key="2">
    <source>
        <dbReference type="Proteomes" id="UP000265520"/>
    </source>
</evidence>
<dbReference type="AlphaFoldDB" id="A0A392W842"/>
<evidence type="ECO:0000313" key="1">
    <source>
        <dbReference type="EMBL" id="MCI95065.1"/>
    </source>
</evidence>
<reference evidence="1 2" key="1">
    <citation type="journal article" date="2018" name="Front. Plant Sci.">
        <title>Red Clover (Trifolium pratense) and Zigzag Clover (T. medium) - A Picture of Genomic Similarities and Differences.</title>
        <authorList>
            <person name="Dluhosova J."/>
            <person name="Istvanek J."/>
            <person name="Nedelnik J."/>
            <person name="Repkova J."/>
        </authorList>
    </citation>
    <scope>NUCLEOTIDE SEQUENCE [LARGE SCALE GENOMIC DNA]</scope>
    <source>
        <strain evidence="2">cv. 10/8</strain>
        <tissue evidence="1">Leaf</tissue>
    </source>
</reference>
<proteinExistence type="predicted"/>
<keyword evidence="2" id="KW-1185">Reference proteome</keyword>
<comment type="caution">
    <text evidence="1">The sequence shown here is derived from an EMBL/GenBank/DDBJ whole genome shotgun (WGS) entry which is preliminary data.</text>
</comment>
<dbReference type="EMBL" id="LXQA011374928">
    <property type="protein sequence ID" value="MCI95065.1"/>
    <property type="molecule type" value="Genomic_DNA"/>
</dbReference>
<sequence>SESGEFGLCVVWISDVALDVFDWVISIQGGSWPPCNAVDLPPSTRCACQR</sequence>
<feature type="non-terminal residue" evidence="1">
    <location>
        <position position="1"/>
    </location>
</feature>
<name>A0A392W842_9FABA</name>
<organism evidence="1 2">
    <name type="scientific">Trifolium medium</name>
    <dbReference type="NCBI Taxonomy" id="97028"/>
    <lineage>
        <taxon>Eukaryota</taxon>
        <taxon>Viridiplantae</taxon>
        <taxon>Streptophyta</taxon>
        <taxon>Embryophyta</taxon>
        <taxon>Tracheophyta</taxon>
        <taxon>Spermatophyta</taxon>
        <taxon>Magnoliopsida</taxon>
        <taxon>eudicotyledons</taxon>
        <taxon>Gunneridae</taxon>
        <taxon>Pentapetalae</taxon>
        <taxon>rosids</taxon>
        <taxon>fabids</taxon>
        <taxon>Fabales</taxon>
        <taxon>Fabaceae</taxon>
        <taxon>Papilionoideae</taxon>
        <taxon>50 kb inversion clade</taxon>
        <taxon>NPAAA clade</taxon>
        <taxon>Hologalegina</taxon>
        <taxon>IRL clade</taxon>
        <taxon>Trifolieae</taxon>
        <taxon>Trifolium</taxon>
    </lineage>
</organism>
<protein>
    <submittedName>
        <fullName evidence="1">Uncharacterized protein</fullName>
    </submittedName>
</protein>
<dbReference type="Proteomes" id="UP000265520">
    <property type="component" value="Unassembled WGS sequence"/>
</dbReference>
<accession>A0A392W842</accession>